<evidence type="ECO:0000256" key="7">
    <source>
        <dbReference type="SAM" id="MobiDB-lite"/>
    </source>
</evidence>
<organism evidence="9 10">
    <name type="scientific">Cryptococcus deneoformans (strain JEC21 / ATCC MYA-565)</name>
    <name type="common">Cryptococcus neoformans var. neoformans serotype D</name>
    <dbReference type="NCBI Taxonomy" id="214684"/>
    <lineage>
        <taxon>Eukaryota</taxon>
        <taxon>Fungi</taxon>
        <taxon>Dikarya</taxon>
        <taxon>Basidiomycota</taxon>
        <taxon>Agaricomycotina</taxon>
        <taxon>Tremellomycetes</taxon>
        <taxon>Tremellales</taxon>
        <taxon>Cryptococcaceae</taxon>
        <taxon>Cryptococcus</taxon>
        <taxon>Cryptococcus neoformans species complex</taxon>
    </lineage>
</organism>
<evidence type="ECO:0000256" key="4">
    <source>
        <dbReference type="ARBA" id="ARBA00022576"/>
    </source>
</evidence>
<evidence type="ECO:0000256" key="6">
    <source>
        <dbReference type="ARBA" id="ARBA00022898"/>
    </source>
</evidence>
<feature type="compositionally biased region" description="Acidic residues" evidence="7">
    <location>
        <begin position="183"/>
        <end position="200"/>
    </location>
</feature>
<reference evidence="9 10" key="1">
    <citation type="journal article" date="2005" name="Science">
        <title>The genome of the basidiomycetous yeast and human pathogen Cryptococcus neoformans.</title>
        <authorList>
            <person name="Loftus B.J."/>
            <person name="Fung E."/>
            <person name="Roncaglia P."/>
            <person name="Rowley D."/>
            <person name="Amedeo P."/>
            <person name="Bruno D."/>
            <person name="Vamathevan J."/>
            <person name="Miranda M."/>
            <person name="Anderson I.J."/>
            <person name="Fraser J.A."/>
            <person name="Allen J.E."/>
            <person name="Bosdet I.E."/>
            <person name="Brent M.R."/>
            <person name="Chiu R."/>
            <person name="Doering T.L."/>
            <person name="Donlin M.J."/>
            <person name="D'Souza C.A."/>
            <person name="Fox D.S."/>
            <person name="Grinberg V."/>
            <person name="Fu J."/>
            <person name="Fukushima M."/>
            <person name="Haas B.J."/>
            <person name="Huang J.C."/>
            <person name="Janbon G."/>
            <person name="Jones S.J."/>
            <person name="Koo H.L."/>
            <person name="Krzywinski M.I."/>
            <person name="Kwon-Chung J.K."/>
            <person name="Lengeler K.B."/>
            <person name="Maiti R."/>
            <person name="Marra M.A."/>
            <person name="Marra R.E."/>
            <person name="Mathewson C.A."/>
            <person name="Mitchell T.G."/>
            <person name="Pertea M."/>
            <person name="Riggs F.R."/>
            <person name="Salzberg S.L."/>
            <person name="Schein J.E."/>
            <person name="Shvartsbeyn A."/>
            <person name="Shin H."/>
            <person name="Shumway M."/>
            <person name="Specht C.A."/>
            <person name="Suh B.B."/>
            <person name="Tenney A."/>
            <person name="Utterback T.R."/>
            <person name="Wickes B.L."/>
            <person name="Wortman J.R."/>
            <person name="Wye N.H."/>
            <person name="Kronstad J.W."/>
            <person name="Lodge J.K."/>
            <person name="Heitman J."/>
            <person name="Davis R.W."/>
            <person name="Fraser C.M."/>
            <person name="Hyman R.W."/>
        </authorList>
    </citation>
    <scope>NUCLEOTIDE SEQUENCE [LARGE SCALE GENOMIC DNA]</scope>
    <source>
        <strain evidence="10">JEC21 / ATCC MYA-565</strain>
    </source>
</reference>
<dbReference type="Proteomes" id="UP000002149">
    <property type="component" value="Chromosome 5"/>
</dbReference>
<evidence type="ECO:0000256" key="5">
    <source>
        <dbReference type="ARBA" id="ARBA00022679"/>
    </source>
</evidence>
<dbReference type="PANTHER" id="PTHR11879">
    <property type="entry name" value="ASPARTATE AMINOTRANSFERASE"/>
    <property type="match status" value="1"/>
</dbReference>
<evidence type="ECO:0000259" key="8">
    <source>
        <dbReference type="Pfam" id="PF00155"/>
    </source>
</evidence>
<dbReference type="SUPFAM" id="SSF53383">
    <property type="entry name" value="PLP-dependent transferases"/>
    <property type="match status" value="1"/>
</dbReference>
<dbReference type="Pfam" id="PF00155">
    <property type="entry name" value="Aminotran_1_2"/>
    <property type="match status" value="1"/>
</dbReference>
<feature type="compositionally biased region" description="Low complexity" evidence="7">
    <location>
        <begin position="28"/>
        <end position="40"/>
    </location>
</feature>
<dbReference type="GeneID" id="3257744"/>
<dbReference type="CDD" id="cd22541">
    <property type="entry name" value="SP5_N"/>
    <property type="match status" value="1"/>
</dbReference>
<dbReference type="InterPro" id="IPR000796">
    <property type="entry name" value="Asp_trans"/>
</dbReference>
<dbReference type="InterPro" id="IPR015424">
    <property type="entry name" value="PyrdxlP-dep_Trfase"/>
</dbReference>
<dbReference type="PRINTS" id="PR00799">
    <property type="entry name" value="TRANSAMINASE"/>
</dbReference>
<dbReference type="STRING" id="214684.Q5KH06"/>
<dbReference type="GO" id="GO:0005739">
    <property type="term" value="C:mitochondrion"/>
    <property type="evidence" value="ECO:0000318"/>
    <property type="project" value="GO_Central"/>
</dbReference>
<evidence type="ECO:0000313" key="9">
    <source>
        <dbReference type="EMBL" id="AAW43483.2"/>
    </source>
</evidence>
<dbReference type="OrthoDB" id="3364175at2759"/>
<feature type="compositionally biased region" description="Basic and acidic residues" evidence="7">
    <location>
        <begin position="149"/>
        <end position="182"/>
    </location>
</feature>
<comment type="similarity">
    <text evidence="2">Belongs to the class-I pyridoxal-phosphate-dependent aminotransferase family.</text>
</comment>
<evidence type="ECO:0000256" key="2">
    <source>
        <dbReference type="ARBA" id="ARBA00007441"/>
    </source>
</evidence>
<dbReference type="InterPro" id="IPR004839">
    <property type="entry name" value="Aminotransferase_I/II_large"/>
</dbReference>
<dbReference type="eggNOG" id="KOG1411">
    <property type="taxonomic scope" value="Eukaryota"/>
</dbReference>
<dbReference type="InterPro" id="IPR015421">
    <property type="entry name" value="PyrdxlP-dep_Trfase_major"/>
</dbReference>
<feature type="region of interest" description="Disordered" evidence="7">
    <location>
        <begin position="1"/>
        <end position="66"/>
    </location>
</feature>
<accession>Q5KH06</accession>
<sequence length="873" mass="96842">MSDSHDSPQTAGHAPHTEHSHPSPTPPSNHTSPPLSSQPPHEQHNPPLHHPPQHAHIGDDEAAALAMEADMDASVMIDPALLGDEEGFDPTTLANLAALSRIINDDDEDMQVDEMAPEPEPEDEPLETGSPREPLTREQVQEFMNQLAQRDKSKDQEEDKDKDHEGNKDKDQDDARDKGDKEGDQEEEEVRSEKGDDEYEEQGKVKGKRKRNRTVLSCTEHCDRNIPCSRCVKRGIPGLCRMEHPVLPRRKRRRPQEDEDLNYELGLRVQALESLLRGTGSFIDADQAHAAAHETVRDATKAAKAGSQDATNALAQLSQGVEGMSRGAQSSLLLDVLQQLTAASMGRPLSGSSSAASGDKKGLELWSSLPKASQETTVAIASAFEDDDAPNKINICTPGYRDETGKLFVPPTVRYAEKQLNSESMVSREALPIEGHAPFLDAGVKFAYGGDSHPYRHKRVAAVQAVSLTGALRLAGTFLSRFPTLPPTKTVFIPSPTTDEDVTALQDAGLEIRSFRFLDLKTGGVDWESLREDLQDAPMKSIVLLHVSGSVPSGAELTTNQWRLLASLLQEREMIPLVIMAFQGLSSGDTNRDAQALRFMVHEGLPVVLVQNFDATMGLYADSPSIVSIVTRNSEDKDRVESQLRAIGRGMWIHPSPWGAHIAHQILTDAKLHPSWLKEMRLMSDRLRSARSKLYMQLVDKLKTPGDWAHIKKANGMYCTALLPSAQTEALTAKHHIHLLPDGCFNLGSLNSSKIDALSRAIDSVVREGIREAEEAQAHRLAMELALAAAKEQAAREETQREEEREAAEMRAAREEDTLLMERSIANAIERQKREEEEERKREEQRKREDEQQRKQREREEIARQAEAILATI</sequence>
<feature type="region of interest" description="Disordered" evidence="7">
    <location>
        <begin position="104"/>
        <end position="214"/>
    </location>
</feature>
<dbReference type="EMBL" id="AE017345">
    <property type="protein sequence ID" value="AAW43483.2"/>
    <property type="molecule type" value="Genomic_DNA"/>
</dbReference>
<feature type="compositionally biased region" description="Acidic residues" evidence="7">
    <location>
        <begin position="105"/>
        <end position="126"/>
    </location>
</feature>
<dbReference type="GO" id="GO:0030170">
    <property type="term" value="F:pyridoxal phosphate binding"/>
    <property type="evidence" value="ECO:0007669"/>
    <property type="project" value="InterPro"/>
</dbReference>
<evidence type="ECO:0000256" key="3">
    <source>
        <dbReference type="ARBA" id="ARBA00011738"/>
    </source>
</evidence>
<feature type="compositionally biased region" description="Basic and acidic residues" evidence="7">
    <location>
        <begin position="830"/>
        <end position="861"/>
    </location>
</feature>
<keyword evidence="10" id="KW-1185">Reference proteome</keyword>
<feature type="domain" description="Aminotransferase class I/classII large" evidence="8">
    <location>
        <begin position="391"/>
        <end position="746"/>
    </location>
</feature>
<comment type="cofactor">
    <cofactor evidence="1">
        <name>pyridoxal 5'-phosphate</name>
        <dbReference type="ChEBI" id="CHEBI:597326"/>
    </cofactor>
</comment>
<dbReference type="Gene3D" id="3.40.640.10">
    <property type="entry name" value="Type I PLP-dependent aspartate aminotransferase-like (Major domain)"/>
    <property type="match status" value="1"/>
</dbReference>
<proteinExistence type="inferred from homology"/>
<keyword evidence="4" id="KW-0032">Aminotransferase</keyword>
<dbReference type="AlphaFoldDB" id="Q5KH06"/>
<keyword evidence="5" id="KW-0808">Transferase</keyword>
<dbReference type="KEGG" id="cne:CNE01690"/>
<gene>
    <name evidence="9" type="ordered locus">CNE01690</name>
</gene>
<feature type="compositionally biased region" description="Basic and acidic residues" evidence="7">
    <location>
        <begin position="793"/>
        <end position="817"/>
    </location>
</feature>
<dbReference type="RefSeq" id="XP_024512846.1">
    <property type="nucleotide sequence ID" value="XM_024657196.1"/>
</dbReference>
<feature type="region of interest" description="Disordered" evidence="7">
    <location>
        <begin position="792"/>
        <end position="861"/>
    </location>
</feature>
<dbReference type="InterPro" id="IPR015422">
    <property type="entry name" value="PyrdxlP-dep_Trfase_small"/>
</dbReference>
<dbReference type="Gene3D" id="3.90.1150.10">
    <property type="entry name" value="Aspartate Aminotransferase, domain 1"/>
    <property type="match status" value="1"/>
</dbReference>
<dbReference type="VEuPathDB" id="FungiDB:CNE01690"/>
<evidence type="ECO:0000256" key="1">
    <source>
        <dbReference type="ARBA" id="ARBA00001933"/>
    </source>
</evidence>
<dbReference type="GO" id="GO:0004069">
    <property type="term" value="F:L-aspartate:2-oxoglutarate aminotransferase activity"/>
    <property type="evidence" value="ECO:0000318"/>
    <property type="project" value="GO_Central"/>
</dbReference>
<comment type="subunit">
    <text evidence="3">Homodimer.</text>
</comment>
<dbReference type="InParanoid" id="Q5KH06"/>
<protein>
    <submittedName>
        <fullName evidence="9">Expressed protein</fullName>
    </submittedName>
</protein>
<keyword evidence="6" id="KW-0663">Pyridoxal phosphate</keyword>
<dbReference type="HOGENOM" id="CLU_1189869_0_0_1"/>
<dbReference type="GO" id="GO:0006533">
    <property type="term" value="P:L-aspartate catabolic process"/>
    <property type="evidence" value="ECO:0000318"/>
    <property type="project" value="GO_Central"/>
</dbReference>
<name>Q5KH06_CRYD1</name>
<dbReference type="PANTHER" id="PTHR11879:SF22">
    <property type="entry name" value="ASPARTATE AMINOTRANSFERASE, MITOCHONDRIAL"/>
    <property type="match status" value="1"/>
</dbReference>
<evidence type="ECO:0000313" key="10">
    <source>
        <dbReference type="Proteomes" id="UP000002149"/>
    </source>
</evidence>
<dbReference type="PaxDb" id="214684-Q5KH06"/>